<evidence type="ECO:0000259" key="2">
    <source>
        <dbReference type="Pfam" id="PF20271"/>
    </source>
</evidence>
<sequence length="122" mass="13239">MNFRAGLGDIKLRSVLPTDNARNNDKAAQILQKVLTWELSDPRWERIAALLDVMAAAQRTGDHDGLRQATANLKAEGPTRITRIGAAPTGPPPPPIREQINTLIHLLSGTHDDSGEDGSESR</sequence>
<accession>A0A5M3WCE5</accession>
<dbReference type="EMBL" id="BLAD01000124">
    <property type="protein sequence ID" value="GES06019.1"/>
    <property type="molecule type" value="Genomic_DNA"/>
</dbReference>
<keyword evidence="4" id="KW-1185">Reference proteome</keyword>
<dbReference type="RefSeq" id="WP_308805725.1">
    <property type="nucleotide sequence ID" value="NZ_BAAABN010000036.1"/>
</dbReference>
<name>A0A5M3WCE5_9ACTN</name>
<organism evidence="3 4">
    <name type="scientific">Acrocarpospora corrugata</name>
    <dbReference type="NCBI Taxonomy" id="35763"/>
    <lineage>
        <taxon>Bacteria</taxon>
        <taxon>Bacillati</taxon>
        <taxon>Actinomycetota</taxon>
        <taxon>Actinomycetes</taxon>
        <taxon>Streptosporangiales</taxon>
        <taxon>Streptosporangiaceae</taxon>
        <taxon>Acrocarpospora</taxon>
    </lineage>
</organism>
<dbReference type="Proteomes" id="UP000334990">
    <property type="component" value="Unassembled WGS sequence"/>
</dbReference>
<dbReference type="Pfam" id="PF20271">
    <property type="entry name" value="CATASP"/>
    <property type="match status" value="1"/>
</dbReference>
<dbReference type="InterPro" id="IPR046924">
    <property type="entry name" value="CATASP"/>
</dbReference>
<feature type="region of interest" description="Disordered" evidence="1">
    <location>
        <begin position="74"/>
        <end position="96"/>
    </location>
</feature>
<protein>
    <recommendedName>
        <fullName evidence="2">CATRA-Associated Small Protein domain-containing protein</fullName>
    </recommendedName>
</protein>
<evidence type="ECO:0000256" key="1">
    <source>
        <dbReference type="SAM" id="MobiDB-lite"/>
    </source>
</evidence>
<proteinExistence type="predicted"/>
<reference evidence="3 4" key="1">
    <citation type="submission" date="2019-10" db="EMBL/GenBank/DDBJ databases">
        <title>Whole genome shotgun sequence of Acrocarpospora corrugata NBRC 13972.</title>
        <authorList>
            <person name="Ichikawa N."/>
            <person name="Kimura A."/>
            <person name="Kitahashi Y."/>
            <person name="Komaki H."/>
            <person name="Oguchi A."/>
        </authorList>
    </citation>
    <scope>NUCLEOTIDE SEQUENCE [LARGE SCALE GENOMIC DNA]</scope>
    <source>
        <strain evidence="3 4">NBRC 13972</strain>
    </source>
</reference>
<comment type="caution">
    <text evidence="3">The sequence shown here is derived from an EMBL/GenBank/DDBJ whole genome shotgun (WGS) entry which is preliminary data.</text>
</comment>
<dbReference type="AlphaFoldDB" id="A0A5M3WCE5"/>
<evidence type="ECO:0000313" key="3">
    <source>
        <dbReference type="EMBL" id="GES06019.1"/>
    </source>
</evidence>
<gene>
    <name evidence="3" type="ORF">Acor_80880</name>
</gene>
<feature type="domain" description="CATRA-Associated Small Protein" evidence="2">
    <location>
        <begin position="27"/>
        <end position="108"/>
    </location>
</feature>
<evidence type="ECO:0000313" key="4">
    <source>
        <dbReference type="Proteomes" id="UP000334990"/>
    </source>
</evidence>